<gene>
    <name evidence="2" type="ORF">K469DRAFT_706746</name>
</gene>
<sequence>MTRSVCFLLRCLSRHWTKIEPLRSPTKTHVPRSDHGVVGEAADLEHTHIAPLDGGSKDHHHTAPHADSQGVVGREDIVQGSKIPPLEGGMKQATQHTQGLDDESVDKSRIDPMGNVRD</sequence>
<name>A0A6A6E4L4_9PEZI</name>
<dbReference type="AlphaFoldDB" id="A0A6A6E4L4"/>
<evidence type="ECO:0000313" key="3">
    <source>
        <dbReference type="Proteomes" id="UP000800200"/>
    </source>
</evidence>
<protein>
    <submittedName>
        <fullName evidence="2">Uncharacterized protein</fullName>
    </submittedName>
</protein>
<dbReference type="EMBL" id="ML994629">
    <property type="protein sequence ID" value="KAF2186754.1"/>
    <property type="molecule type" value="Genomic_DNA"/>
</dbReference>
<reference evidence="2" key="1">
    <citation type="journal article" date="2020" name="Stud. Mycol.">
        <title>101 Dothideomycetes genomes: a test case for predicting lifestyles and emergence of pathogens.</title>
        <authorList>
            <person name="Haridas S."/>
            <person name="Albert R."/>
            <person name="Binder M."/>
            <person name="Bloem J."/>
            <person name="Labutti K."/>
            <person name="Salamov A."/>
            <person name="Andreopoulos B."/>
            <person name="Baker S."/>
            <person name="Barry K."/>
            <person name="Bills G."/>
            <person name="Bluhm B."/>
            <person name="Cannon C."/>
            <person name="Castanera R."/>
            <person name="Culley D."/>
            <person name="Daum C."/>
            <person name="Ezra D."/>
            <person name="Gonzalez J."/>
            <person name="Henrissat B."/>
            <person name="Kuo A."/>
            <person name="Liang C."/>
            <person name="Lipzen A."/>
            <person name="Lutzoni F."/>
            <person name="Magnuson J."/>
            <person name="Mondo S."/>
            <person name="Nolan M."/>
            <person name="Ohm R."/>
            <person name="Pangilinan J."/>
            <person name="Park H.-J."/>
            <person name="Ramirez L."/>
            <person name="Alfaro M."/>
            <person name="Sun H."/>
            <person name="Tritt A."/>
            <person name="Yoshinaga Y."/>
            <person name="Zwiers L.-H."/>
            <person name="Turgeon B."/>
            <person name="Goodwin S."/>
            <person name="Spatafora J."/>
            <person name="Crous P."/>
            <person name="Grigoriev I."/>
        </authorList>
    </citation>
    <scope>NUCLEOTIDE SEQUENCE</scope>
    <source>
        <strain evidence="2">CBS 207.26</strain>
    </source>
</reference>
<feature type="compositionally biased region" description="Basic and acidic residues" evidence="1">
    <location>
        <begin position="105"/>
        <end position="118"/>
    </location>
</feature>
<dbReference type="OrthoDB" id="5273701at2759"/>
<dbReference type="Proteomes" id="UP000800200">
    <property type="component" value="Unassembled WGS sequence"/>
</dbReference>
<organism evidence="2 3">
    <name type="scientific">Zopfia rhizophila CBS 207.26</name>
    <dbReference type="NCBI Taxonomy" id="1314779"/>
    <lineage>
        <taxon>Eukaryota</taxon>
        <taxon>Fungi</taxon>
        <taxon>Dikarya</taxon>
        <taxon>Ascomycota</taxon>
        <taxon>Pezizomycotina</taxon>
        <taxon>Dothideomycetes</taxon>
        <taxon>Dothideomycetes incertae sedis</taxon>
        <taxon>Zopfiaceae</taxon>
        <taxon>Zopfia</taxon>
    </lineage>
</organism>
<accession>A0A6A6E4L4</accession>
<evidence type="ECO:0000313" key="2">
    <source>
        <dbReference type="EMBL" id="KAF2186754.1"/>
    </source>
</evidence>
<proteinExistence type="predicted"/>
<keyword evidence="3" id="KW-1185">Reference proteome</keyword>
<evidence type="ECO:0000256" key="1">
    <source>
        <dbReference type="SAM" id="MobiDB-lite"/>
    </source>
</evidence>
<feature type="region of interest" description="Disordered" evidence="1">
    <location>
        <begin position="49"/>
        <end position="118"/>
    </location>
</feature>